<keyword evidence="2" id="KW-0812">Transmembrane</keyword>
<feature type="compositionally biased region" description="Basic and acidic residues" evidence="1">
    <location>
        <begin position="490"/>
        <end position="509"/>
    </location>
</feature>
<evidence type="ECO:0000256" key="2">
    <source>
        <dbReference type="SAM" id="Phobius"/>
    </source>
</evidence>
<dbReference type="RefSeq" id="XP_021871769.1">
    <property type="nucleotide sequence ID" value="XM_022019087.1"/>
</dbReference>
<protein>
    <submittedName>
        <fullName evidence="3">Uncharacterized protein</fullName>
    </submittedName>
</protein>
<feature type="compositionally biased region" description="Polar residues" evidence="1">
    <location>
        <begin position="181"/>
        <end position="194"/>
    </location>
</feature>
<dbReference type="InParanoid" id="A0A1Y1UIE4"/>
<sequence length="809" mass="91474">MSKEPDPSPSLAPSSSVHFAEGSLDSLRSEPGPSTLGKSRSSQLARQAQALSRSPSLPAKAERRASLVTGGYITSESESDGPRPPPSPLRLQQRSRAPSDMDSPRTRRASRIPSRVREITSSPDSRKGKERAHNGLASSLGIDTSRQGLTSAQINDLLNDTDVVSALRMMNNSTLAARLSASRQDTVTAPTTHTDPFIPRAPPALMPDGGADIGRDRSVSNASTIIHGRRMSEIGGHVPFTHPITFEGDTTEDDRSREATVKPRQHRLSNLFKKKHQVSDVEAHSITSRSERDEQAQDRDLEMRRLEALRREEELLQERRFKALTLVAAHPDSERLAYKASSHLRHYYNLVYEGIDNPPRLNPLAVLRWKHKTEEQLNVQAHWEKMNRLSVAPSWRYTMDDVVAYQDAKGIVNYFIPPREPVNGRYSGESSLRSGSSHKLGSKTESISKTELERTSSEALSRSVSQHNPHVSIGSERLTQAIKNPFDRINKRHDEPSKARSITDDEHPFHLRNLLPRTREPRKSLEVQAQDRQAELEALQMALARETALRKRRDAVEKQVDKEVEQARLAQNEIYEEKQNRLREIRHRIELIDGQDDDDFRQYFLQSDQVASVAASFGIKATFPNLEKLRNVYGTDRRIQPLWVNPHPRDSPVARVEAALARGREAHSAFLHQRAETARQLQSMITRIDAMMKQKDAVRSWTKAALESNRVLRANMESLNAQVVGNSRARMRRVRDRLIDFGVRQGLGQIFKLCYKLWEALIWTASWRTPTARKNLRQDQKGWKGVPYGTFIGVAVIGMIILFYHVGEG</sequence>
<feature type="compositionally biased region" description="Basic and acidic residues" evidence="1">
    <location>
        <begin position="124"/>
        <end position="133"/>
    </location>
</feature>
<dbReference type="EMBL" id="NBSH01000005">
    <property type="protein sequence ID" value="ORX37782.1"/>
    <property type="molecule type" value="Genomic_DNA"/>
</dbReference>
<feature type="compositionally biased region" description="Polar residues" evidence="1">
    <location>
        <begin position="457"/>
        <end position="469"/>
    </location>
</feature>
<feature type="transmembrane region" description="Helical" evidence="2">
    <location>
        <begin position="785"/>
        <end position="806"/>
    </location>
</feature>
<gene>
    <name evidence="3" type="ORF">BD324DRAFT_680664</name>
</gene>
<dbReference type="Proteomes" id="UP000193218">
    <property type="component" value="Unassembled WGS sequence"/>
</dbReference>
<keyword evidence="2" id="KW-1133">Transmembrane helix</keyword>
<reference evidence="3 4" key="1">
    <citation type="submission" date="2017-03" db="EMBL/GenBank/DDBJ databases">
        <title>Widespread Adenine N6-methylation of Active Genes in Fungi.</title>
        <authorList>
            <consortium name="DOE Joint Genome Institute"/>
            <person name="Mondo S.J."/>
            <person name="Dannebaum R.O."/>
            <person name="Kuo R.C."/>
            <person name="Louie K.B."/>
            <person name="Bewick A.J."/>
            <person name="Labutti K."/>
            <person name="Haridas S."/>
            <person name="Kuo A."/>
            <person name="Salamov A."/>
            <person name="Ahrendt S.R."/>
            <person name="Lau R."/>
            <person name="Bowen B.P."/>
            <person name="Lipzen A."/>
            <person name="Sullivan W."/>
            <person name="Andreopoulos W.B."/>
            <person name="Clum A."/>
            <person name="Lindquist E."/>
            <person name="Daum C."/>
            <person name="Northen T.R."/>
            <person name="Ramamoorthy G."/>
            <person name="Schmitz R.J."/>
            <person name="Gryganskyi A."/>
            <person name="Culley D."/>
            <person name="Magnuson J."/>
            <person name="James T.Y."/>
            <person name="O'Malley M.A."/>
            <person name="Stajich J.E."/>
            <person name="Spatafora J.W."/>
            <person name="Visel A."/>
            <person name="Grigoriev I.V."/>
        </authorList>
    </citation>
    <scope>NUCLEOTIDE SEQUENCE [LARGE SCALE GENOMIC DNA]</scope>
    <source>
        <strain evidence="3 4">NRRL Y-17943</strain>
    </source>
</reference>
<feature type="compositionally biased region" description="Basic residues" evidence="1">
    <location>
        <begin position="263"/>
        <end position="276"/>
    </location>
</feature>
<feature type="region of interest" description="Disordered" evidence="1">
    <location>
        <begin position="181"/>
        <end position="204"/>
    </location>
</feature>
<feature type="compositionally biased region" description="Basic and acidic residues" evidence="1">
    <location>
        <begin position="277"/>
        <end position="299"/>
    </location>
</feature>
<evidence type="ECO:0000313" key="3">
    <source>
        <dbReference type="EMBL" id="ORX37782.1"/>
    </source>
</evidence>
<organism evidence="3 4">
    <name type="scientific">Kockovaella imperatae</name>
    <dbReference type="NCBI Taxonomy" id="4999"/>
    <lineage>
        <taxon>Eukaryota</taxon>
        <taxon>Fungi</taxon>
        <taxon>Dikarya</taxon>
        <taxon>Basidiomycota</taxon>
        <taxon>Agaricomycotina</taxon>
        <taxon>Tremellomycetes</taxon>
        <taxon>Tremellales</taxon>
        <taxon>Cuniculitremaceae</taxon>
        <taxon>Kockovaella</taxon>
    </lineage>
</organism>
<feature type="compositionally biased region" description="Basic and acidic residues" evidence="1">
    <location>
        <begin position="446"/>
        <end position="456"/>
    </location>
</feature>
<feature type="compositionally biased region" description="Low complexity" evidence="1">
    <location>
        <begin position="426"/>
        <end position="439"/>
    </location>
</feature>
<evidence type="ECO:0000256" key="1">
    <source>
        <dbReference type="SAM" id="MobiDB-lite"/>
    </source>
</evidence>
<dbReference type="OrthoDB" id="2596830at2759"/>
<dbReference type="GeneID" id="33560896"/>
<proteinExistence type="predicted"/>
<comment type="caution">
    <text evidence="3">The sequence shown here is derived from an EMBL/GenBank/DDBJ whole genome shotgun (WGS) entry which is preliminary data.</text>
</comment>
<feature type="compositionally biased region" description="Polar residues" evidence="1">
    <location>
        <begin position="36"/>
        <end position="55"/>
    </location>
</feature>
<keyword evidence="4" id="KW-1185">Reference proteome</keyword>
<feature type="region of interest" description="Disordered" evidence="1">
    <location>
        <begin position="490"/>
        <end position="524"/>
    </location>
</feature>
<feature type="region of interest" description="Disordered" evidence="1">
    <location>
        <begin position="426"/>
        <end position="470"/>
    </location>
</feature>
<keyword evidence="2" id="KW-0472">Membrane</keyword>
<accession>A0A1Y1UIE4</accession>
<evidence type="ECO:0000313" key="4">
    <source>
        <dbReference type="Proteomes" id="UP000193218"/>
    </source>
</evidence>
<name>A0A1Y1UIE4_9TREE</name>
<feature type="region of interest" description="Disordered" evidence="1">
    <location>
        <begin position="1"/>
        <end position="141"/>
    </location>
</feature>
<feature type="region of interest" description="Disordered" evidence="1">
    <location>
        <begin position="245"/>
        <end position="299"/>
    </location>
</feature>
<dbReference type="AlphaFoldDB" id="A0A1Y1UIE4"/>